<evidence type="ECO:0000256" key="7">
    <source>
        <dbReference type="ARBA" id="ARBA00023136"/>
    </source>
</evidence>
<organism evidence="12 13">
    <name type="scientific">Sediminibacterium roseum</name>
    <dbReference type="NCBI Taxonomy" id="1978412"/>
    <lineage>
        <taxon>Bacteria</taxon>
        <taxon>Pseudomonadati</taxon>
        <taxon>Bacteroidota</taxon>
        <taxon>Chitinophagia</taxon>
        <taxon>Chitinophagales</taxon>
        <taxon>Chitinophagaceae</taxon>
        <taxon>Sediminibacterium</taxon>
    </lineage>
</organism>
<evidence type="ECO:0000256" key="4">
    <source>
        <dbReference type="ARBA" id="ARBA00022692"/>
    </source>
</evidence>
<feature type="binding site" evidence="11">
    <location>
        <position position="73"/>
    </location>
    <ligand>
        <name>Na(+)</name>
        <dbReference type="ChEBI" id="CHEBI:29101"/>
        <note>structural</note>
    </ligand>
</feature>
<comment type="catalytic activity">
    <reaction evidence="10">
        <text>fluoride(in) = fluoride(out)</text>
        <dbReference type="Rhea" id="RHEA:76159"/>
        <dbReference type="ChEBI" id="CHEBI:17051"/>
    </reaction>
    <physiologicalReaction direction="left-to-right" evidence="10">
        <dbReference type="Rhea" id="RHEA:76160"/>
    </physiologicalReaction>
</comment>
<comment type="caution">
    <text evidence="12">The sequence shown here is derived from an EMBL/GenBank/DDBJ whole genome shotgun (WGS) entry which is preliminary data.</text>
</comment>
<evidence type="ECO:0000256" key="3">
    <source>
        <dbReference type="ARBA" id="ARBA00022519"/>
    </source>
</evidence>
<dbReference type="PANTHER" id="PTHR28259">
    <property type="entry name" value="FLUORIDE EXPORT PROTEIN 1-RELATED"/>
    <property type="match status" value="1"/>
</dbReference>
<keyword evidence="11" id="KW-0479">Metal-binding</keyword>
<feature type="transmembrane region" description="Helical" evidence="11">
    <location>
        <begin position="7"/>
        <end position="27"/>
    </location>
</feature>
<protein>
    <recommendedName>
        <fullName evidence="11">Fluoride-specific ion channel FluC</fullName>
    </recommendedName>
</protein>
<keyword evidence="3" id="KW-0997">Cell inner membrane</keyword>
<evidence type="ECO:0000256" key="11">
    <source>
        <dbReference type="HAMAP-Rule" id="MF_00454"/>
    </source>
</evidence>
<evidence type="ECO:0000313" key="12">
    <source>
        <dbReference type="EMBL" id="NCI50479.1"/>
    </source>
</evidence>
<keyword evidence="11" id="KW-0813">Transport</keyword>
<keyword evidence="7 11" id="KW-0472">Membrane</keyword>
<dbReference type="EMBL" id="JAACJS010000012">
    <property type="protein sequence ID" value="NCI50479.1"/>
    <property type="molecule type" value="Genomic_DNA"/>
</dbReference>
<reference evidence="12 13" key="1">
    <citation type="submission" date="2020-01" db="EMBL/GenBank/DDBJ databases">
        <title>Genome analysis.</title>
        <authorList>
            <person name="Wu S."/>
            <person name="Wang G."/>
        </authorList>
    </citation>
    <scope>NUCLEOTIDE SEQUENCE [LARGE SCALE GENOMIC DNA]</scope>
    <source>
        <strain evidence="12 13">SYL130</strain>
    </source>
</reference>
<dbReference type="NCBIfam" id="TIGR00494">
    <property type="entry name" value="crcB"/>
    <property type="match status" value="1"/>
</dbReference>
<feature type="binding site" evidence="11">
    <location>
        <position position="76"/>
    </location>
    <ligand>
        <name>Na(+)</name>
        <dbReference type="ChEBI" id="CHEBI:29101"/>
        <note>structural</note>
    </ligand>
</feature>
<evidence type="ECO:0000256" key="9">
    <source>
        <dbReference type="ARBA" id="ARBA00035120"/>
    </source>
</evidence>
<keyword evidence="11" id="KW-0915">Sodium</keyword>
<keyword evidence="8 11" id="KW-0407">Ion channel</keyword>
<gene>
    <name evidence="11 12" type="primary">crcB</name>
    <name evidence="11" type="synonym">fluC</name>
    <name evidence="12" type="ORF">GWC95_11135</name>
</gene>
<keyword evidence="2 11" id="KW-1003">Cell membrane</keyword>
<comment type="function">
    <text evidence="11">Fluoride-specific ion channel. Important for reducing fluoride concentration in the cell, thus reducing its toxicity.</text>
</comment>
<proteinExistence type="inferred from homology"/>
<evidence type="ECO:0000256" key="1">
    <source>
        <dbReference type="ARBA" id="ARBA00004651"/>
    </source>
</evidence>
<evidence type="ECO:0000256" key="2">
    <source>
        <dbReference type="ARBA" id="ARBA00022475"/>
    </source>
</evidence>
<keyword evidence="6 11" id="KW-0406">Ion transport</keyword>
<dbReference type="Pfam" id="PF02537">
    <property type="entry name" value="CRCB"/>
    <property type="match status" value="1"/>
</dbReference>
<comment type="activity regulation">
    <text evidence="11">Na(+) is not transported, but it plays an essential structural role and its presence is essential for fluoride channel function.</text>
</comment>
<evidence type="ECO:0000256" key="8">
    <source>
        <dbReference type="ARBA" id="ARBA00023303"/>
    </source>
</evidence>
<evidence type="ECO:0000256" key="10">
    <source>
        <dbReference type="ARBA" id="ARBA00035585"/>
    </source>
</evidence>
<sequence length="120" mass="13042">MLLKNIILVGLGGMIGSVGRYLVSYFIRHESFPYATFAINVVGSLVIGMVMGVAGRQENFQNWRLFLATGICGGFTTFSAFAWENFQLMNQERYGAFALYTGGTLVLGFAAAALGHTITK</sequence>
<dbReference type="RefSeq" id="WP_161818773.1">
    <property type="nucleotide sequence ID" value="NZ_JAACJS010000012.1"/>
</dbReference>
<dbReference type="InterPro" id="IPR003691">
    <property type="entry name" value="FluC"/>
</dbReference>
<comment type="similarity">
    <text evidence="9 11">Belongs to the fluoride channel Fluc/FEX (TC 1.A.43) family.</text>
</comment>
<keyword evidence="5 11" id="KW-1133">Transmembrane helix</keyword>
<dbReference type="HAMAP" id="MF_00454">
    <property type="entry name" value="FluC"/>
    <property type="match status" value="1"/>
</dbReference>
<evidence type="ECO:0000256" key="6">
    <source>
        <dbReference type="ARBA" id="ARBA00023065"/>
    </source>
</evidence>
<keyword evidence="4 11" id="KW-0812">Transmembrane</keyword>
<dbReference type="Proteomes" id="UP000753802">
    <property type="component" value="Unassembled WGS sequence"/>
</dbReference>
<name>A0ABW9ZW70_9BACT</name>
<feature type="transmembrane region" description="Helical" evidence="11">
    <location>
        <begin position="95"/>
        <end position="114"/>
    </location>
</feature>
<feature type="transmembrane region" description="Helical" evidence="11">
    <location>
        <begin position="65"/>
        <end position="83"/>
    </location>
</feature>
<evidence type="ECO:0000256" key="5">
    <source>
        <dbReference type="ARBA" id="ARBA00022989"/>
    </source>
</evidence>
<feature type="transmembrane region" description="Helical" evidence="11">
    <location>
        <begin position="33"/>
        <end position="53"/>
    </location>
</feature>
<evidence type="ECO:0000313" key="13">
    <source>
        <dbReference type="Proteomes" id="UP000753802"/>
    </source>
</evidence>
<accession>A0ABW9ZW70</accession>
<keyword evidence="13" id="KW-1185">Reference proteome</keyword>
<comment type="subcellular location">
    <subcellularLocation>
        <location evidence="1 11">Cell membrane</location>
        <topology evidence="1 11">Multi-pass membrane protein</topology>
    </subcellularLocation>
</comment>
<dbReference type="PANTHER" id="PTHR28259:SF1">
    <property type="entry name" value="FLUORIDE EXPORT PROTEIN 1-RELATED"/>
    <property type="match status" value="1"/>
</dbReference>